<evidence type="ECO:0000313" key="1">
    <source>
        <dbReference type="EMBL" id="PYE51667.1"/>
    </source>
</evidence>
<dbReference type="RefSeq" id="WP_110895165.1">
    <property type="nucleotide sequence ID" value="NZ_CP054614.1"/>
</dbReference>
<dbReference type="OrthoDB" id="2590463at2"/>
<keyword evidence="4" id="KW-1185">Reference proteome</keyword>
<dbReference type="EMBL" id="QJSW01000002">
    <property type="protein sequence ID" value="PYE51667.1"/>
    <property type="molecule type" value="Genomic_DNA"/>
</dbReference>
<sequence length="188" mass="20659">MSTKEIGLPIDLTLGVHNGTEIKEGKLQLKEIAIDSTGKSIYAAKGTWESSVISIGDKVTAFQRVVKTMVGIGSNVDYKIFTKSSTDNITWSEYTEITYLDGKINSPVGLYARIKIELSSALVPALLTVDEFTDGKYNTDYVSSSDGSLRLKRNITLSPTVSTHEDGFLYRTKFGRSKLSKINGITFQ</sequence>
<dbReference type="Proteomes" id="UP000247790">
    <property type="component" value="Unassembled WGS sequence"/>
</dbReference>
<reference evidence="1 3" key="1">
    <citation type="submission" date="2018-06" db="EMBL/GenBank/DDBJ databases">
        <title>Genomic Encyclopedia of Type Strains, Phase III (KMG-III): the genomes of soil and plant-associated and newly described type strains.</title>
        <authorList>
            <person name="Whitman W."/>
        </authorList>
    </citation>
    <scope>NUCLEOTIDE SEQUENCE [LARGE SCALE GENOMIC DNA]</scope>
    <source>
        <strain evidence="1 3">CECT 7022</strain>
    </source>
</reference>
<protein>
    <submittedName>
        <fullName evidence="1">Uncharacterized protein</fullName>
    </submittedName>
</protein>
<evidence type="ECO:0000313" key="2">
    <source>
        <dbReference type="EMBL" id="QKS56027.1"/>
    </source>
</evidence>
<name>A0A2V4VW23_PAEBA</name>
<dbReference type="EMBL" id="CP054614">
    <property type="protein sequence ID" value="QKS56027.1"/>
    <property type="molecule type" value="Genomic_DNA"/>
</dbReference>
<gene>
    <name evidence="1" type="ORF">DFQ00_102462</name>
    <name evidence="2" type="ORF">HUB98_06500</name>
</gene>
<dbReference type="Proteomes" id="UP000509327">
    <property type="component" value="Chromosome"/>
</dbReference>
<dbReference type="AlphaFoldDB" id="A0A2V4VW23"/>
<proteinExistence type="predicted"/>
<organism evidence="1 3">
    <name type="scientific">Paenibacillus barcinonensis</name>
    <dbReference type="NCBI Taxonomy" id="198119"/>
    <lineage>
        <taxon>Bacteria</taxon>
        <taxon>Bacillati</taxon>
        <taxon>Bacillota</taxon>
        <taxon>Bacilli</taxon>
        <taxon>Bacillales</taxon>
        <taxon>Paenibacillaceae</taxon>
        <taxon>Paenibacillus</taxon>
    </lineage>
</organism>
<reference evidence="2 4" key="2">
    <citation type="submission" date="2020-06" db="EMBL/GenBank/DDBJ databases">
        <title>Complete genome of Paenibacillus barcinonensis KACC11450.</title>
        <authorList>
            <person name="Kim M."/>
            <person name="Park Y.-J."/>
            <person name="Shin J.-H."/>
        </authorList>
    </citation>
    <scope>NUCLEOTIDE SEQUENCE [LARGE SCALE GENOMIC DNA]</scope>
    <source>
        <strain evidence="2 4">KACC11450</strain>
    </source>
</reference>
<evidence type="ECO:0000313" key="3">
    <source>
        <dbReference type="Proteomes" id="UP000247790"/>
    </source>
</evidence>
<accession>A0A2V4VW23</accession>
<evidence type="ECO:0000313" key="4">
    <source>
        <dbReference type="Proteomes" id="UP000509327"/>
    </source>
</evidence>